<comment type="caution">
    <text evidence="1">The sequence shown here is derived from an EMBL/GenBank/DDBJ whole genome shotgun (WGS) entry which is preliminary data.</text>
</comment>
<dbReference type="Proteomes" id="UP001646157">
    <property type="component" value="Unassembled WGS sequence"/>
</dbReference>
<proteinExistence type="predicted"/>
<name>A0ABS2NH75_9BACI</name>
<sequence>MHIFVFSFIFLLRKRICTTFQNYAREWLICARVSNFIHKLRFRILTNKENHNRLINLLQKIRSHVQTVERNVNSLYQRYKNEKGASQSQPSTYEIAPFISFRGEIRDEFRHKRNTLFKIWFLFLYF</sequence>
<gene>
    <name evidence="1" type="ORF">JOC86_003795</name>
</gene>
<organism evidence="1 2">
    <name type="scientific">Rossellomorea pakistanensis</name>
    <dbReference type="NCBI Taxonomy" id="992288"/>
    <lineage>
        <taxon>Bacteria</taxon>
        <taxon>Bacillati</taxon>
        <taxon>Bacillota</taxon>
        <taxon>Bacilli</taxon>
        <taxon>Bacillales</taxon>
        <taxon>Bacillaceae</taxon>
        <taxon>Rossellomorea</taxon>
    </lineage>
</organism>
<protein>
    <submittedName>
        <fullName evidence="1">Uncharacterized protein</fullName>
    </submittedName>
</protein>
<keyword evidence="2" id="KW-1185">Reference proteome</keyword>
<reference evidence="1 2" key="1">
    <citation type="submission" date="2021-01" db="EMBL/GenBank/DDBJ databases">
        <title>Genomic Encyclopedia of Type Strains, Phase IV (KMG-IV): sequencing the most valuable type-strain genomes for metagenomic binning, comparative biology and taxonomic classification.</title>
        <authorList>
            <person name="Goeker M."/>
        </authorList>
    </citation>
    <scope>NUCLEOTIDE SEQUENCE [LARGE SCALE GENOMIC DNA]</scope>
    <source>
        <strain evidence="1 2">DSM 24834</strain>
    </source>
</reference>
<dbReference type="EMBL" id="JAFBDZ010000004">
    <property type="protein sequence ID" value="MBM7587222.1"/>
    <property type="molecule type" value="Genomic_DNA"/>
</dbReference>
<evidence type="ECO:0000313" key="1">
    <source>
        <dbReference type="EMBL" id="MBM7587222.1"/>
    </source>
</evidence>
<evidence type="ECO:0000313" key="2">
    <source>
        <dbReference type="Proteomes" id="UP001646157"/>
    </source>
</evidence>
<accession>A0ABS2NH75</accession>